<accession>A0AAV6YIF7</accession>
<sequence>MMSNAPCGKSTSNISQSNEKRSSARWDDFSSVKFIELCEDEIGKGSRPNSHFNINGWKNMVKRFNEMTGKNYDYKQLRNHWDGMKKDWILFKKLMNKETAVDLRFFSDIAATEERARAPTQISENELNCEQEMLVDDGESNKHEKERAEVGNSDDIETIGTMGYGTNFGTKETTNEIVFPSFDTVKRKLCEENDKGKKKVFGAAALKEDIFEMLRNVPGIAPPSELWNYACKLLSKKELREIMEPWDIRACASIEPWDISNCSLICSNSFDNKDNTEYEMRFNEIRIDLCHELTEKYDLYPTRGMPVYEEVGIFLIACAHGVDNRLLQEDCIGAIAGTHVKARLPQGKAIPYIGHKGFASQNILAVVDFNMCFTFAWAGWEGAAHDNRIFGEVIRRTDLNFHVPKGKKYRTGNDGYSQLYKEKIVADEAFKRAENESYYPDSEHLVGTSSGATNIEDENIPNNAYWMTVRDSIAVDIARSR</sequence>
<evidence type="ECO:0000256" key="2">
    <source>
        <dbReference type="ARBA" id="ARBA00022723"/>
    </source>
</evidence>
<evidence type="ECO:0000259" key="6">
    <source>
        <dbReference type="Pfam" id="PF26138"/>
    </source>
</evidence>
<dbReference type="InterPro" id="IPR024752">
    <property type="entry name" value="Myb/SANT-like_dom"/>
</dbReference>
<feature type="domain" description="DUF8040" evidence="6">
    <location>
        <begin position="285"/>
        <end position="329"/>
    </location>
</feature>
<reference evidence="7" key="1">
    <citation type="submission" date="2019-10" db="EMBL/GenBank/DDBJ databases">
        <authorList>
            <person name="Zhang R."/>
            <person name="Pan Y."/>
            <person name="Wang J."/>
            <person name="Ma R."/>
            <person name="Yu S."/>
        </authorList>
    </citation>
    <scope>NUCLEOTIDE SEQUENCE</scope>
    <source>
        <strain evidence="7">LA-IB0</strain>
        <tissue evidence="7">Leaf</tissue>
    </source>
</reference>
<evidence type="ECO:0000256" key="3">
    <source>
        <dbReference type="SAM" id="MobiDB-lite"/>
    </source>
</evidence>
<evidence type="ECO:0000259" key="5">
    <source>
        <dbReference type="Pfam" id="PF13359"/>
    </source>
</evidence>
<dbReference type="GO" id="GO:0046872">
    <property type="term" value="F:metal ion binding"/>
    <property type="evidence" value="ECO:0007669"/>
    <property type="project" value="UniProtKB-KW"/>
</dbReference>
<dbReference type="PANTHER" id="PTHR31704:SF37">
    <property type="entry name" value="HEAT SHOCK PROTEIN"/>
    <property type="match status" value="1"/>
</dbReference>
<evidence type="ECO:0000256" key="1">
    <source>
        <dbReference type="ARBA" id="ARBA00001968"/>
    </source>
</evidence>
<dbReference type="Pfam" id="PF13359">
    <property type="entry name" value="DDE_Tnp_4"/>
    <property type="match status" value="1"/>
</dbReference>
<name>A0AAV6YIF7_9LAMI</name>
<feature type="domain" description="Myb/SANT-like" evidence="4">
    <location>
        <begin position="26"/>
        <end position="98"/>
    </location>
</feature>
<organism evidence="7 8">
    <name type="scientific">Buddleja alternifolia</name>
    <dbReference type="NCBI Taxonomy" id="168488"/>
    <lineage>
        <taxon>Eukaryota</taxon>
        <taxon>Viridiplantae</taxon>
        <taxon>Streptophyta</taxon>
        <taxon>Embryophyta</taxon>
        <taxon>Tracheophyta</taxon>
        <taxon>Spermatophyta</taxon>
        <taxon>Magnoliopsida</taxon>
        <taxon>eudicotyledons</taxon>
        <taxon>Gunneridae</taxon>
        <taxon>Pentapetalae</taxon>
        <taxon>asterids</taxon>
        <taxon>lamiids</taxon>
        <taxon>Lamiales</taxon>
        <taxon>Scrophulariaceae</taxon>
        <taxon>Buddlejeae</taxon>
        <taxon>Buddleja</taxon>
    </lineage>
</organism>
<dbReference type="EMBL" id="WHWC01000001">
    <property type="protein sequence ID" value="KAG8391345.1"/>
    <property type="molecule type" value="Genomic_DNA"/>
</dbReference>
<keyword evidence="2" id="KW-0479">Metal-binding</keyword>
<dbReference type="InterPro" id="IPR058353">
    <property type="entry name" value="DUF8040"/>
</dbReference>
<dbReference type="AlphaFoldDB" id="A0AAV6YIF7"/>
<evidence type="ECO:0000259" key="4">
    <source>
        <dbReference type="Pfam" id="PF12776"/>
    </source>
</evidence>
<protein>
    <recommendedName>
        <fullName evidence="9">Myb/SANT-like domain-containing protein</fullName>
    </recommendedName>
</protein>
<comment type="cofactor">
    <cofactor evidence="1">
        <name>a divalent metal cation</name>
        <dbReference type="ChEBI" id="CHEBI:60240"/>
    </cofactor>
</comment>
<gene>
    <name evidence="7" type="ORF">BUALT_Bualt01G0178200</name>
</gene>
<feature type="domain" description="DDE Tnp4" evidence="5">
    <location>
        <begin position="337"/>
        <end position="434"/>
    </location>
</feature>
<proteinExistence type="predicted"/>
<feature type="region of interest" description="Disordered" evidence="3">
    <location>
        <begin position="1"/>
        <end position="22"/>
    </location>
</feature>
<dbReference type="Pfam" id="PF12776">
    <property type="entry name" value="Myb_DNA-bind_3"/>
    <property type="match status" value="1"/>
</dbReference>
<dbReference type="InterPro" id="IPR027806">
    <property type="entry name" value="HARBI1_dom"/>
</dbReference>
<feature type="compositionally biased region" description="Polar residues" evidence="3">
    <location>
        <begin position="1"/>
        <end position="17"/>
    </location>
</feature>
<comment type="caution">
    <text evidence="7">The sequence shown here is derived from an EMBL/GenBank/DDBJ whole genome shotgun (WGS) entry which is preliminary data.</text>
</comment>
<dbReference type="Proteomes" id="UP000826271">
    <property type="component" value="Unassembled WGS sequence"/>
</dbReference>
<keyword evidence="8" id="KW-1185">Reference proteome</keyword>
<evidence type="ECO:0000313" key="8">
    <source>
        <dbReference type="Proteomes" id="UP000826271"/>
    </source>
</evidence>
<dbReference type="PANTHER" id="PTHR31704">
    <property type="entry name" value="MYB/SANT-LIKE DNA-BINDING DOMAIN PROTEIN-RELATED"/>
    <property type="match status" value="1"/>
</dbReference>
<evidence type="ECO:0000313" key="7">
    <source>
        <dbReference type="EMBL" id="KAG8391345.1"/>
    </source>
</evidence>
<dbReference type="Pfam" id="PF26138">
    <property type="entry name" value="DUF8040"/>
    <property type="match status" value="1"/>
</dbReference>
<evidence type="ECO:0008006" key="9">
    <source>
        <dbReference type="Google" id="ProtNLM"/>
    </source>
</evidence>